<gene>
    <name evidence="18" type="ORF">CVD27_24790</name>
</gene>
<accession>A0A2N5H7P3</accession>
<keyword evidence="19" id="KW-1185">Reference proteome</keyword>
<keyword evidence="6" id="KW-0645">Protease</keyword>
<dbReference type="GO" id="GO:0008360">
    <property type="term" value="P:regulation of cell shape"/>
    <property type="evidence" value="ECO:0007669"/>
    <property type="project" value="UniProtKB-KW"/>
</dbReference>
<comment type="pathway">
    <text evidence="2">Cell wall biogenesis; peptidoglycan biosynthesis.</text>
</comment>
<dbReference type="InterPro" id="IPR018044">
    <property type="entry name" value="Peptidase_S11"/>
</dbReference>
<dbReference type="PRINTS" id="PR00725">
    <property type="entry name" value="DADACBPTASE1"/>
</dbReference>
<evidence type="ECO:0000256" key="13">
    <source>
        <dbReference type="PIRSR" id="PIRSR618044-1"/>
    </source>
</evidence>
<organism evidence="18 19">
    <name type="scientific">Neobacillus cucumis</name>
    <dbReference type="NCBI Taxonomy" id="1740721"/>
    <lineage>
        <taxon>Bacteria</taxon>
        <taxon>Bacillati</taxon>
        <taxon>Bacillota</taxon>
        <taxon>Bacilli</taxon>
        <taxon>Bacillales</taxon>
        <taxon>Bacillaceae</taxon>
        <taxon>Neobacillus</taxon>
    </lineage>
</organism>
<feature type="domain" description="Peptidase S11 D-Ala-D-Ala carboxypeptidase A C-terminal" evidence="17">
    <location>
        <begin position="312"/>
        <end position="423"/>
    </location>
</feature>
<comment type="function">
    <text evidence="1">Removes C-terminal D-alanyl residues from sugar-peptide cell wall precursors.</text>
</comment>
<evidence type="ECO:0000256" key="3">
    <source>
        <dbReference type="ARBA" id="ARBA00007164"/>
    </source>
</evidence>
<evidence type="ECO:0000256" key="12">
    <source>
        <dbReference type="ARBA" id="ARBA00034000"/>
    </source>
</evidence>
<reference evidence="18 19" key="1">
    <citation type="submission" date="2017-11" db="EMBL/GenBank/DDBJ databases">
        <title>Comparitive Functional Genomics of Dry Heat Resistant strains isolated from the Viking Spacecraft.</title>
        <authorList>
            <person name="Seuylemezian A."/>
            <person name="Cooper K."/>
            <person name="Vaishampayan P."/>
        </authorList>
    </citation>
    <scope>NUCLEOTIDE SEQUENCE [LARGE SCALE GENOMIC DNA]</scope>
    <source>
        <strain evidence="18 19">V32-6</strain>
    </source>
</reference>
<dbReference type="GO" id="GO:0006508">
    <property type="term" value="P:proteolysis"/>
    <property type="evidence" value="ECO:0007669"/>
    <property type="project" value="UniProtKB-KW"/>
</dbReference>
<evidence type="ECO:0000256" key="4">
    <source>
        <dbReference type="ARBA" id="ARBA00012448"/>
    </source>
</evidence>
<evidence type="ECO:0000256" key="7">
    <source>
        <dbReference type="ARBA" id="ARBA00022729"/>
    </source>
</evidence>
<evidence type="ECO:0000256" key="9">
    <source>
        <dbReference type="ARBA" id="ARBA00022960"/>
    </source>
</evidence>
<evidence type="ECO:0000256" key="16">
    <source>
        <dbReference type="SAM" id="SignalP"/>
    </source>
</evidence>
<feature type="chain" id="PRO_5038391767" description="serine-type D-Ala-D-Ala carboxypeptidase" evidence="16">
    <location>
        <begin position="25"/>
        <end position="453"/>
    </location>
</feature>
<keyword evidence="7 16" id="KW-0732">Signal</keyword>
<dbReference type="SUPFAM" id="SSF56601">
    <property type="entry name" value="beta-lactamase/transpeptidase-like"/>
    <property type="match status" value="1"/>
</dbReference>
<dbReference type="SUPFAM" id="SSF69189">
    <property type="entry name" value="Penicillin-binding protein associated domain"/>
    <property type="match status" value="1"/>
</dbReference>
<protein>
    <recommendedName>
        <fullName evidence="4">serine-type D-Ala-D-Ala carboxypeptidase</fullName>
        <ecNumber evidence="4">3.4.16.4</ecNumber>
    </recommendedName>
</protein>
<evidence type="ECO:0000256" key="8">
    <source>
        <dbReference type="ARBA" id="ARBA00022801"/>
    </source>
</evidence>
<dbReference type="Pfam" id="PF00768">
    <property type="entry name" value="Peptidase_S11"/>
    <property type="match status" value="1"/>
</dbReference>
<dbReference type="UniPathway" id="UPA00219"/>
<keyword evidence="9" id="KW-0133">Cell shape</keyword>
<feature type="active site" evidence="13">
    <location>
        <position position="130"/>
    </location>
</feature>
<proteinExistence type="inferred from homology"/>
<feature type="active site" description="Acyl-ester intermediate" evidence="13">
    <location>
        <position position="66"/>
    </location>
</feature>
<dbReference type="InterPro" id="IPR037167">
    <property type="entry name" value="Peptidase_S11_C_sf"/>
</dbReference>
<dbReference type="InterPro" id="IPR015956">
    <property type="entry name" value="Peniciliin-bd_prot_C_sf"/>
</dbReference>
<dbReference type="EC" id="3.4.16.4" evidence="4"/>
<dbReference type="Proteomes" id="UP000234950">
    <property type="component" value="Unassembled WGS sequence"/>
</dbReference>
<dbReference type="Gene3D" id="3.40.710.10">
    <property type="entry name" value="DD-peptidase/beta-lactamase superfamily"/>
    <property type="match status" value="1"/>
</dbReference>
<evidence type="ECO:0000259" key="17">
    <source>
        <dbReference type="SMART" id="SM00936"/>
    </source>
</evidence>
<evidence type="ECO:0000313" key="18">
    <source>
        <dbReference type="EMBL" id="PLS01530.1"/>
    </source>
</evidence>
<dbReference type="SMART" id="SM00936">
    <property type="entry name" value="PBP5_C"/>
    <property type="match status" value="1"/>
</dbReference>
<dbReference type="GO" id="GO:0009252">
    <property type="term" value="P:peptidoglycan biosynthetic process"/>
    <property type="evidence" value="ECO:0007669"/>
    <property type="project" value="UniProtKB-UniPathway"/>
</dbReference>
<name>A0A2N5H7P3_9BACI</name>
<dbReference type="PANTHER" id="PTHR21581">
    <property type="entry name" value="D-ALANYL-D-ALANINE CARBOXYPEPTIDASE"/>
    <property type="match status" value="1"/>
</dbReference>
<evidence type="ECO:0000256" key="11">
    <source>
        <dbReference type="ARBA" id="ARBA00023316"/>
    </source>
</evidence>
<keyword evidence="8" id="KW-0378">Hydrolase</keyword>
<dbReference type="GO" id="GO:0071555">
    <property type="term" value="P:cell wall organization"/>
    <property type="evidence" value="ECO:0007669"/>
    <property type="project" value="UniProtKB-KW"/>
</dbReference>
<evidence type="ECO:0000256" key="10">
    <source>
        <dbReference type="ARBA" id="ARBA00022984"/>
    </source>
</evidence>
<dbReference type="OrthoDB" id="9791132at2"/>
<evidence type="ECO:0000256" key="14">
    <source>
        <dbReference type="PIRSR" id="PIRSR618044-2"/>
    </source>
</evidence>
<evidence type="ECO:0000256" key="1">
    <source>
        <dbReference type="ARBA" id="ARBA00003217"/>
    </source>
</evidence>
<evidence type="ECO:0000256" key="5">
    <source>
        <dbReference type="ARBA" id="ARBA00022645"/>
    </source>
</evidence>
<evidence type="ECO:0000313" key="19">
    <source>
        <dbReference type="Proteomes" id="UP000234950"/>
    </source>
</evidence>
<keyword evidence="11" id="KW-0961">Cell wall biogenesis/degradation</keyword>
<feature type="binding site" evidence="14">
    <location>
        <position position="255"/>
    </location>
    <ligand>
        <name>substrate</name>
    </ligand>
</feature>
<comment type="similarity">
    <text evidence="3 15">Belongs to the peptidase S11 family.</text>
</comment>
<keyword evidence="5 18" id="KW-0121">Carboxypeptidase</keyword>
<dbReference type="Gene3D" id="2.60.410.10">
    <property type="entry name" value="D-Ala-D-Ala carboxypeptidase, C-terminal domain"/>
    <property type="match status" value="1"/>
</dbReference>
<comment type="caution">
    <text evidence="18">The sequence shown here is derived from an EMBL/GenBank/DDBJ whole genome shotgun (WGS) entry which is preliminary data.</text>
</comment>
<keyword evidence="10" id="KW-0573">Peptidoglycan synthesis</keyword>
<dbReference type="InterPro" id="IPR012907">
    <property type="entry name" value="Peptidase_S11_C"/>
</dbReference>
<evidence type="ECO:0000256" key="2">
    <source>
        <dbReference type="ARBA" id="ARBA00004752"/>
    </source>
</evidence>
<feature type="signal peptide" evidence="16">
    <location>
        <begin position="1"/>
        <end position="24"/>
    </location>
</feature>
<dbReference type="AlphaFoldDB" id="A0A2N5H7P3"/>
<dbReference type="PANTHER" id="PTHR21581:SF11">
    <property type="entry name" value="D-ALANYL-D-ALANINE CARBOXYPEPTIDASE DACA"/>
    <property type="match status" value="1"/>
</dbReference>
<dbReference type="GO" id="GO:0009002">
    <property type="term" value="F:serine-type D-Ala-D-Ala carboxypeptidase activity"/>
    <property type="evidence" value="ECO:0007669"/>
    <property type="project" value="UniProtKB-EC"/>
</dbReference>
<evidence type="ECO:0000256" key="15">
    <source>
        <dbReference type="RuleBase" id="RU004016"/>
    </source>
</evidence>
<comment type="catalytic activity">
    <reaction evidence="12">
        <text>Preferential cleavage: (Ac)2-L-Lys-D-Ala-|-D-Ala. Also transpeptidation of peptidyl-alanyl moieties that are N-acyl substituents of D-alanine.</text>
        <dbReference type="EC" id="3.4.16.4"/>
    </reaction>
</comment>
<dbReference type="EMBL" id="PGVE01000092">
    <property type="protein sequence ID" value="PLS01530.1"/>
    <property type="molecule type" value="Genomic_DNA"/>
</dbReference>
<dbReference type="InterPro" id="IPR012338">
    <property type="entry name" value="Beta-lactam/transpept-like"/>
</dbReference>
<evidence type="ECO:0000256" key="6">
    <source>
        <dbReference type="ARBA" id="ARBA00022670"/>
    </source>
</evidence>
<dbReference type="InterPro" id="IPR001967">
    <property type="entry name" value="Peptidase_S11_N"/>
</dbReference>
<sequence>MNKHLYQKYVASALAMIMFFSVFAGVNKAHAEAALNVNADGAILVDGKTGKVLYEKNADSVLGIASMTKMMTEYILLDSVKKGKVKWDQEYRVSDLVYKISQRRDLSNVPLRADGTYKVRELYEAMAIYSANAATIALAEIMGGSETNFVKMMNDKAKALGLKDYKFVNSTGLNNRDYKGLQPQGTGAEDENVMSSRAVAKLAFHLINDFPDVLKTASTPKKVFREGTDDQINMINWNWMLPSLDYGYQGMDGLKTGTTDFAGYCFTGTASRDGKRFITVVQNAKDASGQQGGYKARFEETRKMLDYAFSNYTNVKLVPKNYQVKGHKTLPVLKGKEDQVKIYTKSAINMIVLNGEEKNYEPVLVLDKKKVNNKGQLTAPIKKGETVGYVTLKPKNGEKVSFLTPEGQKKAQVDVVAAENVEKANWFVLMMRGIGNFFGDVFHGIGVTVKGWF</sequence>
<dbReference type="Pfam" id="PF07943">
    <property type="entry name" value="PBP5_C"/>
    <property type="match status" value="1"/>
</dbReference>
<feature type="active site" description="Proton acceptor" evidence="13">
    <location>
        <position position="69"/>
    </location>
</feature>